<dbReference type="HAMAP" id="MF_01576">
    <property type="entry name" value="THF_DHG_CYH"/>
    <property type="match status" value="1"/>
</dbReference>
<evidence type="ECO:0000313" key="16">
    <source>
        <dbReference type="Proteomes" id="UP000216361"/>
    </source>
</evidence>
<dbReference type="Gene3D" id="3.40.50.10860">
    <property type="entry name" value="Leucine Dehydrogenase, chain A, domain 1"/>
    <property type="match status" value="1"/>
</dbReference>
<keyword evidence="6 12" id="KW-0378">Hydrolase</keyword>
<name>A0A255XVU4_9PROT</name>
<dbReference type="OrthoDB" id="9803580at2"/>
<dbReference type="NCBIfam" id="NF008058">
    <property type="entry name" value="PRK10792.1"/>
    <property type="match status" value="1"/>
</dbReference>
<evidence type="ECO:0000256" key="9">
    <source>
        <dbReference type="ARBA" id="ARBA00023102"/>
    </source>
</evidence>
<feature type="binding site" evidence="12">
    <location>
        <position position="231"/>
    </location>
    <ligand>
        <name>NADP(+)</name>
        <dbReference type="ChEBI" id="CHEBI:58349"/>
    </ligand>
</feature>
<evidence type="ECO:0000256" key="4">
    <source>
        <dbReference type="ARBA" id="ARBA00022605"/>
    </source>
</evidence>
<dbReference type="NCBIfam" id="NF010785">
    <property type="entry name" value="PRK14188.1"/>
    <property type="match status" value="1"/>
</dbReference>
<dbReference type="GO" id="GO:0000105">
    <property type="term" value="P:L-histidine biosynthetic process"/>
    <property type="evidence" value="ECO:0007669"/>
    <property type="project" value="UniProtKB-KW"/>
</dbReference>
<evidence type="ECO:0000256" key="1">
    <source>
        <dbReference type="ARBA" id="ARBA00004777"/>
    </source>
</evidence>
<comment type="subunit">
    <text evidence="2 12">Homodimer.</text>
</comment>
<gene>
    <name evidence="12" type="primary">folD</name>
    <name evidence="15" type="ORF">CHR90_03995</name>
</gene>
<comment type="similarity">
    <text evidence="12">Belongs to the tetrahydrofolate dehydrogenase/cyclohydrolase family.</text>
</comment>
<dbReference type="PANTHER" id="PTHR48099:SF5">
    <property type="entry name" value="C-1-TETRAHYDROFOLATE SYNTHASE, CYTOPLASMIC"/>
    <property type="match status" value="1"/>
</dbReference>
<dbReference type="NCBIfam" id="NF010783">
    <property type="entry name" value="PRK14186.1"/>
    <property type="match status" value="1"/>
</dbReference>
<evidence type="ECO:0000256" key="2">
    <source>
        <dbReference type="ARBA" id="ARBA00011738"/>
    </source>
</evidence>
<keyword evidence="3 12" id="KW-0554">One-carbon metabolism</keyword>
<dbReference type="FunFam" id="3.40.50.10860:FF:000005">
    <property type="entry name" value="C-1-tetrahydrofolate synthase, cytoplasmic, putative"/>
    <property type="match status" value="1"/>
</dbReference>
<dbReference type="GO" id="GO:0004488">
    <property type="term" value="F:methylenetetrahydrofolate dehydrogenase (NADP+) activity"/>
    <property type="evidence" value="ECO:0007669"/>
    <property type="project" value="UniProtKB-UniRule"/>
</dbReference>
<dbReference type="GO" id="GO:0004477">
    <property type="term" value="F:methenyltetrahydrofolate cyclohydrolase activity"/>
    <property type="evidence" value="ECO:0007669"/>
    <property type="project" value="UniProtKB-UniRule"/>
</dbReference>
<comment type="pathway">
    <text evidence="1 12">One-carbon metabolism; tetrahydrofolate interconversion.</text>
</comment>
<evidence type="ECO:0000256" key="5">
    <source>
        <dbReference type="ARBA" id="ARBA00022755"/>
    </source>
</evidence>
<dbReference type="CDD" id="cd01080">
    <property type="entry name" value="NAD_bind_m-THF_DH_Cyclohyd"/>
    <property type="match status" value="1"/>
</dbReference>
<dbReference type="InterPro" id="IPR036291">
    <property type="entry name" value="NAD(P)-bd_dom_sf"/>
</dbReference>
<dbReference type="PROSITE" id="PS00766">
    <property type="entry name" value="THF_DHG_CYH_1"/>
    <property type="match status" value="1"/>
</dbReference>
<dbReference type="PROSITE" id="PS00767">
    <property type="entry name" value="THF_DHG_CYH_2"/>
    <property type="match status" value="1"/>
</dbReference>
<evidence type="ECO:0000256" key="10">
    <source>
        <dbReference type="ARBA" id="ARBA00023167"/>
    </source>
</evidence>
<dbReference type="PANTHER" id="PTHR48099">
    <property type="entry name" value="C-1-TETRAHYDROFOLATE SYNTHASE, CYTOPLASMIC-RELATED"/>
    <property type="match status" value="1"/>
</dbReference>
<evidence type="ECO:0000256" key="3">
    <source>
        <dbReference type="ARBA" id="ARBA00022563"/>
    </source>
</evidence>
<organism evidence="15 16">
    <name type="scientific">Elstera cyanobacteriorum</name>
    <dbReference type="NCBI Taxonomy" id="2022747"/>
    <lineage>
        <taxon>Bacteria</taxon>
        <taxon>Pseudomonadati</taxon>
        <taxon>Pseudomonadota</taxon>
        <taxon>Alphaproteobacteria</taxon>
        <taxon>Rhodospirillales</taxon>
        <taxon>Rhodospirillaceae</taxon>
        <taxon>Elstera</taxon>
    </lineage>
</organism>
<keyword evidence="9 12" id="KW-0368">Histidine biosynthesis</keyword>
<dbReference type="GO" id="GO:0006164">
    <property type="term" value="P:purine nucleotide biosynthetic process"/>
    <property type="evidence" value="ECO:0007669"/>
    <property type="project" value="UniProtKB-KW"/>
</dbReference>
<comment type="catalytic activity">
    <reaction evidence="12">
        <text>(6R)-5,10-methenyltetrahydrofolate + H2O = (6R)-10-formyltetrahydrofolate + H(+)</text>
        <dbReference type="Rhea" id="RHEA:23700"/>
        <dbReference type="ChEBI" id="CHEBI:15377"/>
        <dbReference type="ChEBI" id="CHEBI:15378"/>
        <dbReference type="ChEBI" id="CHEBI:57455"/>
        <dbReference type="ChEBI" id="CHEBI:195366"/>
        <dbReference type="EC" id="3.5.4.9"/>
    </reaction>
</comment>
<feature type="binding site" evidence="12">
    <location>
        <begin position="165"/>
        <end position="167"/>
    </location>
    <ligand>
        <name>NADP(+)</name>
        <dbReference type="ChEBI" id="CHEBI:58349"/>
    </ligand>
</feature>
<keyword evidence="4 12" id="KW-0028">Amino-acid biosynthesis</keyword>
<protein>
    <recommendedName>
        <fullName evidence="12">Bifunctional protein FolD</fullName>
    </recommendedName>
    <domain>
        <recommendedName>
            <fullName evidence="12">Methylenetetrahydrofolate dehydrogenase</fullName>
            <ecNumber evidence="12">1.5.1.5</ecNumber>
        </recommendedName>
    </domain>
    <domain>
        <recommendedName>
            <fullName evidence="12">Methenyltetrahydrofolate cyclohydrolase</fullName>
            <ecNumber evidence="12">3.5.4.9</ecNumber>
        </recommendedName>
    </domain>
</protein>
<dbReference type="Pfam" id="PF02882">
    <property type="entry name" value="THF_DHG_CYH_C"/>
    <property type="match status" value="1"/>
</dbReference>
<dbReference type="UniPathway" id="UPA00193"/>
<dbReference type="InterPro" id="IPR046346">
    <property type="entry name" value="Aminoacid_DH-like_N_sf"/>
</dbReference>
<dbReference type="GO" id="GO:0035999">
    <property type="term" value="P:tetrahydrofolate interconversion"/>
    <property type="evidence" value="ECO:0007669"/>
    <property type="project" value="UniProtKB-UniRule"/>
</dbReference>
<evidence type="ECO:0000256" key="12">
    <source>
        <dbReference type="HAMAP-Rule" id="MF_01576"/>
    </source>
</evidence>
<keyword evidence="8 12" id="KW-0560">Oxidoreductase</keyword>
<dbReference type="InterPro" id="IPR020630">
    <property type="entry name" value="THF_DH/CycHdrlase_cat_dom"/>
</dbReference>
<evidence type="ECO:0000259" key="13">
    <source>
        <dbReference type="Pfam" id="PF00763"/>
    </source>
</evidence>
<evidence type="ECO:0000256" key="7">
    <source>
        <dbReference type="ARBA" id="ARBA00022857"/>
    </source>
</evidence>
<keyword evidence="5 12" id="KW-0658">Purine biosynthesis</keyword>
<comment type="catalytic activity">
    <reaction evidence="12">
        <text>(6R)-5,10-methylene-5,6,7,8-tetrahydrofolate + NADP(+) = (6R)-5,10-methenyltetrahydrofolate + NADPH</text>
        <dbReference type="Rhea" id="RHEA:22812"/>
        <dbReference type="ChEBI" id="CHEBI:15636"/>
        <dbReference type="ChEBI" id="CHEBI:57455"/>
        <dbReference type="ChEBI" id="CHEBI:57783"/>
        <dbReference type="ChEBI" id="CHEBI:58349"/>
        <dbReference type="EC" id="1.5.1.5"/>
    </reaction>
</comment>
<dbReference type="SUPFAM" id="SSF51735">
    <property type="entry name" value="NAD(P)-binding Rossmann-fold domains"/>
    <property type="match status" value="1"/>
</dbReference>
<evidence type="ECO:0000256" key="11">
    <source>
        <dbReference type="ARBA" id="ARBA00023268"/>
    </source>
</evidence>
<dbReference type="FunFam" id="3.40.50.720:FF:000006">
    <property type="entry name" value="Bifunctional protein FolD"/>
    <property type="match status" value="1"/>
</dbReference>
<dbReference type="GO" id="GO:0005829">
    <property type="term" value="C:cytosol"/>
    <property type="evidence" value="ECO:0007669"/>
    <property type="project" value="TreeGrafter"/>
</dbReference>
<dbReference type="GO" id="GO:0009086">
    <property type="term" value="P:methionine biosynthetic process"/>
    <property type="evidence" value="ECO:0007669"/>
    <property type="project" value="UniProtKB-KW"/>
</dbReference>
<comment type="function">
    <text evidence="12">Catalyzes the oxidation of 5,10-methylenetetrahydrofolate to 5,10-methenyltetrahydrofolate and then the hydrolysis of 5,10-methenyltetrahydrofolate to 10-formyltetrahydrofolate.</text>
</comment>
<sequence length="289" mass="30088">MTDTLARRIDGKAFAAGLRARLAAEIPSLGFQPGLAVVLVGEDPASQVYVRNKAQQTVEVGMRSFEHKLPAETTEAEVLALVATLNADPAVDGILVQLPLPKHIDADKVLLTIDPAKDVDGFHPVNAGRLATGANALVPCTPLGCLMLLQDLHGSLAGMEAVIVGRSNIVGKPMAQLLLKADCTVTIAHSRSRDLPALCRRADILVAAVGRPEMIRGDWIKPGATVIDVGINRLPPDASGKSRLVGDVAFAEAETVAGAITPVPGGVGPMTIACLLHNTVTAAKARRGV</sequence>
<dbReference type="SUPFAM" id="SSF53223">
    <property type="entry name" value="Aminoacid dehydrogenase-like, N-terminal domain"/>
    <property type="match status" value="1"/>
</dbReference>
<dbReference type="EMBL" id="NOXS01000027">
    <property type="protein sequence ID" value="OYQ20545.1"/>
    <property type="molecule type" value="Genomic_DNA"/>
</dbReference>
<dbReference type="AlphaFoldDB" id="A0A255XVU4"/>
<dbReference type="EC" id="1.5.1.5" evidence="12"/>
<accession>A0A255XVU4</accession>
<dbReference type="InterPro" id="IPR020631">
    <property type="entry name" value="THF_DH/CycHdrlase_NAD-bd_dom"/>
</dbReference>
<comment type="caution">
    <text evidence="12">Lacks conserved residue(s) required for the propagation of feature annotation.</text>
</comment>
<evidence type="ECO:0000313" key="15">
    <source>
        <dbReference type="EMBL" id="OYQ20545.1"/>
    </source>
</evidence>
<dbReference type="InterPro" id="IPR000672">
    <property type="entry name" value="THF_DH/CycHdrlase"/>
</dbReference>
<comment type="caution">
    <text evidence="15">The sequence shown here is derived from an EMBL/GenBank/DDBJ whole genome shotgun (WGS) entry which is preliminary data.</text>
</comment>
<reference evidence="15 16" key="1">
    <citation type="submission" date="2017-07" db="EMBL/GenBank/DDBJ databases">
        <title>Elstera cyanobacteriorum sp. nov., a novel bacterium isolated from cyanobacterial aggregates in a eutrophic lake.</title>
        <authorList>
            <person name="Cai H."/>
        </authorList>
    </citation>
    <scope>NUCLEOTIDE SEQUENCE [LARGE SCALE GENOMIC DNA]</scope>
    <source>
        <strain evidence="15 16">TH019</strain>
    </source>
</reference>
<proteinExistence type="inferred from homology"/>
<dbReference type="EC" id="3.5.4.9" evidence="12"/>
<dbReference type="Gene3D" id="3.40.50.720">
    <property type="entry name" value="NAD(P)-binding Rossmann-like Domain"/>
    <property type="match status" value="1"/>
</dbReference>
<dbReference type="Pfam" id="PF00763">
    <property type="entry name" value="THF_DHG_CYH"/>
    <property type="match status" value="1"/>
</dbReference>
<keyword evidence="11 12" id="KW-0511">Multifunctional enzyme</keyword>
<evidence type="ECO:0000256" key="8">
    <source>
        <dbReference type="ARBA" id="ARBA00023002"/>
    </source>
</evidence>
<keyword evidence="7 12" id="KW-0521">NADP</keyword>
<evidence type="ECO:0000259" key="14">
    <source>
        <dbReference type="Pfam" id="PF02882"/>
    </source>
</evidence>
<feature type="domain" description="Tetrahydrofolate dehydrogenase/cyclohydrolase NAD(P)-binding" evidence="14">
    <location>
        <begin position="139"/>
        <end position="286"/>
    </location>
</feature>
<dbReference type="PRINTS" id="PR00085">
    <property type="entry name" value="THFDHDRGNASE"/>
</dbReference>
<dbReference type="Proteomes" id="UP000216361">
    <property type="component" value="Unassembled WGS sequence"/>
</dbReference>
<keyword evidence="16" id="KW-1185">Reference proteome</keyword>
<feature type="domain" description="Tetrahydrofolate dehydrogenase/cyclohydrolase catalytic" evidence="13">
    <location>
        <begin position="9"/>
        <end position="120"/>
    </location>
</feature>
<dbReference type="InterPro" id="IPR020867">
    <property type="entry name" value="THF_DH/CycHdrlase_CS"/>
</dbReference>
<evidence type="ECO:0000256" key="6">
    <source>
        <dbReference type="ARBA" id="ARBA00022801"/>
    </source>
</evidence>
<dbReference type="RefSeq" id="WP_094407696.1">
    <property type="nucleotide sequence ID" value="NZ_BMJZ01000009.1"/>
</dbReference>
<keyword evidence="10 12" id="KW-0486">Methionine biosynthesis</keyword>